<dbReference type="EMBL" id="ML991882">
    <property type="protein sequence ID" value="KAF2228951.1"/>
    <property type="molecule type" value="Genomic_DNA"/>
</dbReference>
<accession>A0A6A6GTG2</accession>
<dbReference type="Proteomes" id="UP000800092">
    <property type="component" value="Unassembled WGS sequence"/>
</dbReference>
<keyword evidence="2" id="KW-1185">Reference proteome</keyword>
<organism evidence="1 2">
    <name type="scientific">Viridothelium virens</name>
    <name type="common">Speckled blister lichen</name>
    <name type="synonym">Trypethelium virens</name>
    <dbReference type="NCBI Taxonomy" id="1048519"/>
    <lineage>
        <taxon>Eukaryota</taxon>
        <taxon>Fungi</taxon>
        <taxon>Dikarya</taxon>
        <taxon>Ascomycota</taxon>
        <taxon>Pezizomycotina</taxon>
        <taxon>Dothideomycetes</taxon>
        <taxon>Dothideomycetes incertae sedis</taxon>
        <taxon>Trypetheliales</taxon>
        <taxon>Trypetheliaceae</taxon>
        <taxon>Viridothelium</taxon>
    </lineage>
</organism>
<name>A0A6A6GTG2_VIRVR</name>
<dbReference type="AlphaFoldDB" id="A0A6A6GTG2"/>
<gene>
    <name evidence="1" type="ORF">EV356DRAFT_571497</name>
</gene>
<evidence type="ECO:0000313" key="2">
    <source>
        <dbReference type="Proteomes" id="UP000800092"/>
    </source>
</evidence>
<reference evidence="1" key="1">
    <citation type="journal article" date="2020" name="Stud. Mycol.">
        <title>101 Dothideomycetes genomes: a test case for predicting lifestyles and emergence of pathogens.</title>
        <authorList>
            <person name="Haridas S."/>
            <person name="Albert R."/>
            <person name="Binder M."/>
            <person name="Bloem J."/>
            <person name="Labutti K."/>
            <person name="Salamov A."/>
            <person name="Andreopoulos B."/>
            <person name="Baker S."/>
            <person name="Barry K."/>
            <person name="Bills G."/>
            <person name="Bluhm B."/>
            <person name="Cannon C."/>
            <person name="Castanera R."/>
            <person name="Culley D."/>
            <person name="Daum C."/>
            <person name="Ezra D."/>
            <person name="Gonzalez J."/>
            <person name="Henrissat B."/>
            <person name="Kuo A."/>
            <person name="Liang C."/>
            <person name="Lipzen A."/>
            <person name="Lutzoni F."/>
            <person name="Magnuson J."/>
            <person name="Mondo S."/>
            <person name="Nolan M."/>
            <person name="Ohm R."/>
            <person name="Pangilinan J."/>
            <person name="Park H.-J."/>
            <person name="Ramirez L."/>
            <person name="Alfaro M."/>
            <person name="Sun H."/>
            <person name="Tritt A."/>
            <person name="Yoshinaga Y."/>
            <person name="Zwiers L.-H."/>
            <person name="Turgeon B."/>
            <person name="Goodwin S."/>
            <person name="Spatafora J."/>
            <person name="Crous P."/>
            <person name="Grigoriev I."/>
        </authorList>
    </citation>
    <scope>NUCLEOTIDE SEQUENCE</scope>
    <source>
        <strain evidence="1">Tuck. ex Michener</strain>
    </source>
</reference>
<protein>
    <submittedName>
        <fullName evidence="1">Uncharacterized protein</fullName>
    </submittedName>
</protein>
<proteinExistence type="predicted"/>
<sequence>MEPQIHLSASVSLSSIALSSLTLENYKETPIELTLTLRLPKLAEPITLYLVNHFLSPVARSYTSTCILESASTNSRVPFSIVHSLRSQTAMINLGSVENELLTLNPDKPLTKAIKLGLVDISPSFDIEDLSTNYRPDPKRRLWLCRTKLEKLQPGTTHRVVTRQALDFPFHMNWWPSGDLESVKRKLGAGGREVVVTLLGQGLRKGQGWK</sequence>
<evidence type="ECO:0000313" key="1">
    <source>
        <dbReference type="EMBL" id="KAF2228951.1"/>
    </source>
</evidence>